<sequence>MAMIPTPTMAGSDHYVLNRFEILGWFSGGPAEQHSTITIECAIFLDIYAVLPRHADAIARRAFERGKEVIASELLEKGGNKILSNQGTSMHQFMFTVFEAHSRYQSKKESKAYMWLERLSNRVVHYGAVLDVFVQHHPEYVSLVWGTFKFLFTAVVNHAELVKGLAKACSRIADSLPHADLSLILYPTPAMREAVARLYAAIIKFAIRALRWYQQGKGKHILSAIASPWSLYYEEELRDIDQSSRTVQNLAQSASRAELRELRFQVHQSRSDQQQARVELMDLKSTVENGFKTVTQHFLGQYLHAWIEIRISKQIFTKAKSSIAMESLQTRISNDTTFSRQTICQVQLNQILSLPFMEALPTSGQCLAHCRSFWLRRRHANRQQDSSVVDATSLQRWNQQDHLSFVVIESGNATAAQDALVEIIGALRRHGLAVLWALRPPNLQEMTLTTIDIIRILLYQALQVNAAAAGTSYPITVAQLREASFREDWLALFKRALQGCPTVYVVFDAELLNHVTSCDQATAAKFLTDFAAALGPGRVKLIVSSRTFRVAEAEQSMGADSVVAIRLPQLPAERLDGAKRRRARKAARRNRR</sequence>
<name>A0ABR1R4F9_9PEZI</name>
<organism evidence="2 3">
    <name type="scientific">Apiospora marii</name>
    <dbReference type="NCBI Taxonomy" id="335849"/>
    <lineage>
        <taxon>Eukaryota</taxon>
        <taxon>Fungi</taxon>
        <taxon>Dikarya</taxon>
        <taxon>Ascomycota</taxon>
        <taxon>Pezizomycotina</taxon>
        <taxon>Sordariomycetes</taxon>
        <taxon>Xylariomycetidae</taxon>
        <taxon>Amphisphaeriales</taxon>
        <taxon>Apiosporaceae</taxon>
        <taxon>Apiospora</taxon>
    </lineage>
</organism>
<proteinExistence type="predicted"/>
<dbReference type="Proteomes" id="UP001396898">
    <property type="component" value="Unassembled WGS sequence"/>
</dbReference>
<dbReference type="InterPro" id="IPR056125">
    <property type="entry name" value="DUF7708"/>
</dbReference>
<reference evidence="2 3" key="1">
    <citation type="submission" date="2023-01" db="EMBL/GenBank/DDBJ databases">
        <title>Analysis of 21 Apiospora genomes using comparative genomics revels a genus with tremendous synthesis potential of carbohydrate active enzymes and secondary metabolites.</title>
        <authorList>
            <person name="Sorensen T."/>
        </authorList>
    </citation>
    <scope>NUCLEOTIDE SEQUENCE [LARGE SCALE GENOMIC DNA]</scope>
    <source>
        <strain evidence="2 3">CBS 20057</strain>
    </source>
</reference>
<feature type="domain" description="DUF7708" evidence="1">
    <location>
        <begin position="115"/>
        <end position="259"/>
    </location>
</feature>
<comment type="caution">
    <text evidence="2">The sequence shown here is derived from an EMBL/GenBank/DDBJ whole genome shotgun (WGS) entry which is preliminary data.</text>
</comment>
<dbReference type="EMBL" id="JAQQWI010000019">
    <property type="protein sequence ID" value="KAK7999074.1"/>
    <property type="molecule type" value="Genomic_DNA"/>
</dbReference>
<evidence type="ECO:0000259" key="1">
    <source>
        <dbReference type="Pfam" id="PF24809"/>
    </source>
</evidence>
<keyword evidence="3" id="KW-1185">Reference proteome</keyword>
<gene>
    <name evidence="2" type="ORF">PG991_014749</name>
</gene>
<evidence type="ECO:0000313" key="2">
    <source>
        <dbReference type="EMBL" id="KAK7999074.1"/>
    </source>
</evidence>
<protein>
    <recommendedName>
        <fullName evidence="1">DUF7708 domain-containing protein</fullName>
    </recommendedName>
</protein>
<dbReference type="Pfam" id="PF24809">
    <property type="entry name" value="DUF7708"/>
    <property type="match status" value="1"/>
</dbReference>
<dbReference type="PANTHER" id="PTHR10039">
    <property type="entry name" value="AMELOGENIN"/>
    <property type="match status" value="1"/>
</dbReference>
<accession>A0ABR1R4F9</accession>
<evidence type="ECO:0000313" key="3">
    <source>
        <dbReference type="Proteomes" id="UP001396898"/>
    </source>
</evidence>